<dbReference type="InterPro" id="IPR041872">
    <property type="entry name" value="Anticodon_Met"/>
</dbReference>
<dbReference type="InterPro" id="IPR013155">
    <property type="entry name" value="M/V/L/I-tRNA-synth_anticd-bd"/>
</dbReference>
<keyword evidence="14" id="KW-1185">Reference proteome</keyword>
<comment type="caution">
    <text evidence="13">The sequence shown here is derived from an EMBL/GenBank/DDBJ whole genome shotgun (WGS) entry which is preliminary data.</text>
</comment>
<dbReference type="InterPro" id="IPR009080">
    <property type="entry name" value="tRNAsynth_Ia_anticodon-bd"/>
</dbReference>
<accession>A0A2I2GNR7</accession>
<dbReference type="InterPro" id="IPR014758">
    <property type="entry name" value="Met-tRNA_synth"/>
</dbReference>
<feature type="domain" description="Methionyl/Leucyl tRNA synthetase" evidence="12">
    <location>
        <begin position="56"/>
        <end position="421"/>
    </location>
</feature>
<dbReference type="STRING" id="1392250.A0A2I2GNR7"/>
<evidence type="ECO:0000313" key="14">
    <source>
        <dbReference type="Proteomes" id="UP000234275"/>
    </source>
</evidence>
<dbReference type="InterPro" id="IPR033911">
    <property type="entry name" value="MetRS_core"/>
</dbReference>
<dbReference type="InterPro" id="IPR014729">
    <property type="entry name" value="Rossmann-like_a/b/a_fold"/>
</dbReference>
<dbReference type="GO" id="GO:0004825">
    <property type="term" value="F:methionine-tRNA ligase activity"/>
    <property type="evidence" value="ECO:0007669"/>
    <property type="project" value="UniProtKB-EC"/>
</dbReference>
<dbReference type="Gene3D" id="1.10.730.10">
    <property type="entry name" value="Isoleucyl-tRNA Synthetase, Domain 1"/>
    <property type="match status" value="1"/>
</dbReference>
<evidence type="ECO:0000256" key="5">
    <source>
        <dbReference type="ARBA" id="ARBA00022840"/>
    </source>
</evidence>
<evidence type="ECO:0000256" key="9">
    <source>
        <dbReference type="ARBA" id="ARBA00068817"/>
    </source>
</evidence>
<dbReference type="CDD" id="cd00814">
    <property type="entry name" value="MetRS_core"/>
    <property type="match status" value="1"/>
</dbReference>
<dbReference type="VEuPathDB" id="FungiDB:P170DRAFT_398074"/>
<dbReference type="GO" id="GO:0005739">
    <property type="term" value="C:mitochondrion"/>
    <property type="evidence" value="ECO:0007669"/>
    <property type="project" value="UniProtKB-ARBA"/>
</dbReference>
<feature type="domain" description="Methionyl/Valyl/Leucyl/Isoleucyl-tRNA synthetase anticodon-binding" evidence="11">
    <location>
        <begin position="455"/>
        <end position="531"/>
    </location>
</feature>
<dbReference type="EC" id="6.1.1.10" evidence="2"/>
<name>A0A2I2GNR7_9EURO</name>
<dbReference type="GO" id="GO:0006431">
    <property type="term" value="P:methionyl-tRNA aminoacylation"/>
    <property type="evidence" value="ECO:0007669"/>
    <property type="project" value="InterPro"/>
</dbReference>
<dbReference type="OrthoDB" id="24670at2759"/>
<keyword evidence="7 10" id="KW-0030">Aminoacyl-tRNA synthetase</keyword>
<keyword evidence="6 10" id="KW-0648">Protein biosynthesis</keyword>
<comment type="similarity">
    <text evidence="1 10">Belongs to the class-I aminoacyl-tRNA synthetase family.</text>
</comment>
<dbReference type="PRINTS" id="PR01041">
    <property type="entry name" value="TRNASYNTHMET"/>
</dbReference>
<evidence type="ECO:0000313" key="13">
    <source>
        <dbReference type="EMBL" id="PLB54506.1"/>
    </source>
</evidence>
<dbReference type="GO" id="GO:0005524">
    <property type="term" value="F:ATP binding"/>
    <property type="evidence" value="ECO:0007669"/>
    <property type="project" value="UniProtKB-KW"/>
</dbReference>
<comment type="catalytic activity">
    <reaction evidence="8">
        <text>tRNA(Met) + L-methionine + ATP = L-methionyl-tRNA(Met) + AMP + diphosphate</text>
        <dbReference type="Rhea" id="RHEA:13481"/>
        <dbReference type="Rhea" id="RHEA-COMP:9667"/>
        <dbReference type="Rhea" id="RHEA-COMP:9698"/>
        <dbReference type="ChEBI" id="CHEBI:30616"/>
        <dbReference type="ChEBI" id="CHEBI:33019"/>
        <dbReference type="ChEBI" id="CHEBI:57844"/>
        <dbReference type="ChEBI" id="CHEBI:78442"/>
        <dbReference type="ChEBI" id="CHEBI:78530"/>
        <dbReference type="ChEBI" id="CHEBI:456215"/>
        <dbReference type="EC" id="6.1.1.10"/>
    </reaction>
</comment>
<keyword evidence="5 10" id="KW-0067">ATP-binding</keyword>
<keyword evidence="4 10" id="KW-0547">Nucleotide-binding</keyword>
<evidence type="ECO:0000259" key="12">
    <source>
        <dbReference type="Pfam" id="PF09334"/>
    </source>
</evidence>
<dbReference type="SUPFAM" id="SSF52374">
    <property type="entry name" value="Nucleotidylyl transferase"/>
    <property type="match status" value="1"/>
</dbReference>
<dbReference type="FunFam" id="2.170.220.10:FF:000001">
    <property type="entry name" value="methionine--tRNA ligase, mitochondrial"/>
    <property type="match status" value="1"/>
</dbReference>
<gene>
    <name evidence="13" type="ORF">P170DRAFT_398074</name>
</gene>
<dbReference type="Pfam" id="PF08264">
    <property type="entry name" value="Anticodon_1"/>
    <property type="match status" value="1"/>
</dbReference>
<evidence type="ECO:0000256" key="1">
    <source>
        <dbReference type="ARBA" id="ARBA00005594"/>
    </source>
</evidence>
<proteinExistence type="inferred from homology"/>
<dbReference type="NCBIfam" id="TIGR00398">
    <property type="entry name" value="metG"/>
    <property type="match status" value="1"/>
</dbReference>
<dbReference type="Proteomes" id="UP000234275">
    <property type="component" value="Unassembled WGS sequence"/>
</dbReference>
<dbReference type="PANTHER" id="PTHR43326:SF1">
    <property type="entry name" value="METHIONINE--TRNA LIGASE, MITOCHONDRIAL"/>
    <property type="match status" value="1"/>
</dbReference>
<dbReference type="RefSeq" id="XP_024709808.1">
    <property type="nucleotide sequence ID" value="XM_024846208.1"/>
</dbReference>
<keyword evidence="3 10" id="KW-0436">Ligase</keyword>
<dbReference type="Gene3D" id="3.40.50.620">
    <property type="entry name" value="HUPs"/>
    <property type="match status" value="1"/>
</dbReference>
<dbReference type="GeneID" id="36553907"/>
<evidence type="ECO:0000256" key="4">
    <source>
        <dbReference type="ARBA" id="ARBA00022741"/>
    </source>
</evidence>
<dbReference type="AlphaFoldDB" id="A0A2I2GNR7"/>
<evidence type="ECO:0000256" key="2">
    <source>
        <dbReference type="ARBA" id="ARBA00012838"/>
    </source>
</evidence>
<dbReference type="SUPFAM" id="SSF47323">
    <property type="entry name" value="Anticodon-binding domain of a subclass of class I aminoacyl-tRNA synthetases"/>
    <property type="match status" value="1"/>
</dbReference>
<reference evidence="13 14" key="1">
    <citation type="submission" date="2016-12" db="EMBL/GenBank/DDBJ databases">
        <title>The genomes of Aspergillus section Nigri reveals drivers in fungal speciation.</title>
        <authorList>
            <consortium name="DOE Joint Genome Institute"/>
            <person name="Vesth T.C."/>
            <person name="Nybo J."/>
            <person name="Theobald S."/>
            <person name="Brandl J."/>
            <person name="Frisvad J.C."/>
            <person name="Nielsen K.F."/>
            <person name="Lyhne E.K."/>
            <person name="Kogle M.E."/>
            <person name="Kuo A."/>
            <person name="Riley R."/>
            <person name="Clum A."/>
            <person name="Nolan M."/>
            <person name="Lipzen A."/>
            <person name="Salamov A."/>
            <person name="Henrissat B."/>
            <person name="Wiebenga A."/>
            <person name="De Vries R.P."/>
            <person name="Grigoriev I.V."/>
            <person name="Mortensen U.H."/>
            <person name="Andersen M.R."/>
            <person name="Baker S.E."/>
        </authorList>
    </citation>
    <scope>NUCLEOTIDE SEQUENCE [LARGE SCALE GENOMIC DNA]</scope>
    <source>
        <strain evidence="13 14">IBT 23096</strain>
    </source>
</reference>
<dbReference type="InterPro" id="IPR023457">
    <property type="entry name" value="Met-tRNA_synth_2"/>
</dbReference>
<evidence type="ECO:0000256" key="10">
    <source>
        <dbReference type="RuleBase" id="RU363039"/>
    </source>
</evidence>
<dbReference type="InterPro" id="IPR015413">
    <property type="entry name" value="Methionyl/Leucyl_tRNA_Synth"/>
</dbReference>
<evidence type="ECO:0000256" key="3">
    <source>
        <dbReference type="ARBA" id="ARBA00022598"/>
    </source>
</evidence>
<sequence length="574" mass="64853">MALPRDRFRALSWASQLLAHQRPSWKCASCRTSRLTSAALPRRFATSASEGTKKPYYVTTPIFYVNAAPHIGHLYTMVIGDVVKRWRTLNGESDAQFLTGTDEHGMKIQQAALAADMDTQAFCDMNYKTFEALAKAANLDNNYFIRTTEPAHKEAVQYFWEMLSHRGYIYTAKHEGWYSVSDETFYPPAQVQNSLDPTTGRKRMVSVETGKEVEWSSETNYHFRLSAFQERLLDLYKTDFITPSNYATDVVKSVSSGLQDLSISRPVDRLNWGIPVPGDETQTIYVWLDALINYLTKAGYPFPPGQEGRLGWPANVHVVGKDIVRFHCVYWPAFLMALDLPLPRNVLVHGHWTMNHEKMSKSTGNVVNPFFAIDRFGVDTMRFFLAYQGGLAGDSDYDNQYIIRDYKKVLQWGIGNLASRVVGSSKGKLRTHIVNGTSDSLAPANEDDLAYQKLLEETPIKVAEHMEKLNPRAALQDIMALIEQANKYIHASEPWKGAENAPRCLYNVAESLRITGILLQPFMPTKAKEILDYLCVDSTDPSRRRFSAAKLGSDPNYGEGVRKTVLFPPLISEE</sequence>
<dbReference type="Pfam" id="PF09334">
    <property type="entry name" value="tRNA-synt_1g"/>
    <property type="match status" value="1"/>
</dbReference>
<dbReference type="Gene3D" id="2.170.220.10">
    <property type="match status" value="1"/>
</dbReference>
<evidence type="ECO:0000256" key="8">
    <source>
        <dbReference type="ARBA" id="ARBA00047364"/>
    </source>
</evidence>
<dbReference type="PANTHER" id="PTHR43326">
    <property type="entry name" value="METHIONYL-TRNA SYNTHETASE"/>
    <property type="match status" value="1"/>
</dbReference>
<evidence type="ECO:0000259" key="11">
    <source>
        <dbReference type="Pfam" id="PF08264"/>
    </source>
</evidence>
<dbReference type="EMBL" id="MSFO01000001">
    <property type="protein sequence ID" value="PLB54506.1"/>
    <property type="molecule type" value="Genomic_DNA"/>
</dbReference>
<protein>
    <recommendedName>
        <fullName evidence="9">Probable methionine--tRNA ligase, mitochondrial</fullName>
        <ecNumber evidence="2">6.1.1.10</ecNumber>
    </recommendedName>
</protein>
<dbReference type="CDD" id="cd07957">
    <property type="entry name" value="Anticodon_Ia_Met"/>
    <property type="match status" value="1"/>
</dbReference>
<evidence type="ECO:0000256" key="7">
    <source>
        <dbReference type="ARBA" id="ARBA00023146"/>
    </source>
</evidence>
<organism evidence="13 14">
    <name type="scientific">Aspergillus steynii IBT 23096</name>
    <dbReference type="NCBI Taxonomy" id="1392250"/>
    <lineage>
        <taxon>Eukaryota</taxon>
        <taxon>Fungi</taxon>
        <taxon>Dikarya</taxon>
        <taxon>Ascomycota</taxon>
        <taxon>Pezizomycotina</taxon>
        <taxon>Eurotiomycetes</taxon>
        <taxon>Eurotiomycetidae</taxon>
        <taxon>Eurotiales</taxon>
        <taxon>Aspergillaceae</taxon>
        <taxon>Aspergillus</taxon>
        <taxon>Aspergillus subgen. Circumdati</taxon>
    </lineage>
</organism>
<evidence type="ECO:0000256" key="6">
    <source>
        <dbReference type="ARBA" id="ARBA00022917"/>
    </source>
</evidence>